<protein>
    <submittedName>
        <fullName evidence="1">Uncharacterized protein</fullName>
    </submittedName>
</protein>
<dbReference type="Proteomes" id="UP000824596">
    <property type="component" value="Unassembled WGS sequence"/>
</dbReference>
<keyword evidence="2" id="KW-1185">Reference proteome</keyword>
<dbReference type="RefSeq" id="XP_044720194.1">
    <property type="nucleotide sequence ID" value="XM_044863662.1"/>
</dbReference>
<proteinExistence type="predicted"/>
<gene>
    <name evidence="1" type="ORF">HRG_05191</name>
</gene>
<evidence type="ECO:0000313" key="1">
    <source>
        <dbReference type="EMBL" id="KAH0962681.1"/>
    </source>
</evidence>
<evidence type="ECO:0000313" key="2">
    <source>
        <dbReference type="Proteomes" id="UP000824596"/>
    </source>
</evidence>
<organism evidence="1 2">
    <name type="scientific">Hirsutella rhossiliensis</name>
    <dbReference type="NCBI Taxonomy" id="111463"/>
    <lineage>
        <taxon>Eukaryota</taxon>
        <taxon>Fungi</taxon>
        <taxon>Dikarya</taxon>
        <taxon>Ascomycota</taxon>
        <taxon>Pezizomycotina</taxon>
        <taxon>Sordariomycetes</taxon>
        <taxon>Hypocreomycetidae</taxon>
        <taxon>Hypocreales</taxon>
        <taxon>Ophiocordycipitaceae</taxon>
        <taxon>Hirsutella</taxon>
    </lineage>
</organism>
<dbReference type="OrthoDB" id="4867733at2759"/>
<reference evidence="1" key="1">
    <citation type="submission" date="2021-09" db="EMBL/GenBank/DDBJ databases">
        <title>A high-quality genome of the endoparasitic fungus Hirsutella rhossiliensis with a comparison of Hirsutella genomes reveals transposable elements contributing to genome size variation.</title>
        <authorList>
            <person name="Lin R."/>
            <person name="Jiao Y."/>
            <person name="Sun X."/>
            <person name="Ling J."/>
            <person name="Xie B."/>
            <person name="Cheng X."/>
        </authorList>
    </citation>
    <scope>NUCLEOTIDE SEQUENCE</scope>
    <source>
        <strain evidence="1">HR02</strain>
    </source>
</reference>
<name>A0A9P8MYL8_9HYPO</name>
<comment type="caution">
    <text evidence="1">The sequence shown here is derived from an EMBL/GenBank/DDBJ whole genome shotgun (WGS) entry which is preliminary data.</text>
</comment>
<dbReference type="AlphaFoldDB" id="A0A9P8MYL8"/>
<dbReference type="EMBL" id="JAIZPD010000005">
    <property type="protein sequence ID" value="KAH0962681.1"/>
    <property type="molecule type" value="Genomic_DNA"/>
</dbReference>
<accession>A0A9P8MYL8</accession>
<sequence length="76" mass="8774">MEGDAIKLPGADGFLAEGGPGNWSFSPQRRNRLVHLLRSKRYTRRADTLSTRLYTSLVDLFRMLLFYVDLQHTLSF</sequence>
<dbReference type="GeneID" id="68354320"/>